<sequence length="68" mass="7956">MDSHSVFCRQVLSAMRCFRVTLPNIHLQWQRMVKSGAQKIQTFFSLWKMDVKEETTPCMHDSSSAVQH</sequence>
<evidence type="ECO:0000313" key="3">
    <source>
        <dbReference type="Proteomes" id="UP000008810"/>
    </source>
</evidence>
<reference evidence="2" key="3">
    <citation type="submission" date="2018-08" db="UniProtKB">
        <authorList>
            <consortium name="EnsemblPlants"/>
        </authorList>
    </citation>
    <scope>IDENTIFICATION</scope>
    <source>
        <strain evidence="2">cv. Bd21</strain>
    </source>
</reference>
<dbReference type="Gramene" id="KQJ99647">
    <property type="protein sequence ID" value="KQJ99647"/>
    <property type="gene ID" value="BRADI_3g44491v3"/>
</dbReference>
<dbReference type="EMBL" id="CM000882">
    <property type="protein sequence ID" value="KQJ99647.1"/>
    <property type="molecule type" value="Genomic_DNA"/>
</dbReference>
<organism evidence="1">
    <name type="scientific">Brachypodium distachyon</name>
    <name type="common">Purple false brome</name>
    <name type="synonym">Trachynia distachya</name>
    <dbReference type="NCBI Taxonomy" id="15368"/>
    <lineage>
        <taxon>Eukaryota</taxon>
        <taxon>Viridiplantae</taxon>
        <taxon>Streptophyta</taxon>
        <taxon>Embryophyta</taxon>
        <taxon>Tracheophyta</taxon>
        <taxon>Spermatophyta</taxon>
        <taxon>Magnoliopsida</taxon>
        <taxon>Liliopsida</taxon>
        <taxon>Poales</taxon>
        <taxon>Poaceae</taxon>
        <taxon>BOP clade</taxon>
        <taxon>Pooideae</taxon>
        <taxon>Stipodae</taxon>
        <taxon>Brachypodieae</taxon>
        <taxon>Brachypodium</taxon>
    </lineage>
</organism>
<dbReference type="AlphaFoldDB" id="A0A0Q3FJ20"/>
<accession>A0A0Q3FJ20</accession>
<evidence type="ECO:0000313" key="1">
    <source>
        <dbReference type="EMBL" id="KQJ99647.1"/>
    </source>
</evidence>
<protein>
    <submittedName>
        <fullName evidence="1 2">Uncharacterized protein</fullName>
    </submittedName>
</protein>
<dbReference type="EnsemblPlants" id="KQJ99647">
    <property type="protein sequence ID" value="KQJ99647"/>
    <property type="gene ID" value="BRADI_3g44491v3"/>
</dbReference>
<dbReference type="Proteomes" id="UP000008810">
    <property type="component" value="Chromosome 3"/>
</dbReference>
<reference evidence="1 2" key="1">
    <citation type="journal article" date="2010" name="Nature">
        <title>Genome sequencing and analysis of the model grass Brachypodium distachyon.</title>
        <authorList>
            <consortium name="International Brachypodium Initiative"/>
        </authorList>
    </citation>
    <scope>NUCLEOTIDE SEQUENCE [LARGE SCALE GENOMIC DNA]</scope>
    <source>
        <strain evidence="1 2">Bd21</strain>
    </source>
</reference>
<name>A0A0Q3FJ20_BRADI</name>
<reference evidence="1" key="2">
    <citation type="submission" date="2017-06" db="EMBL/GenBank/DDBJ databases">
        <title>WGS assembly of Brachypodium distachyon.</title>
        <authorList>
            <consortium name="The International Brachypodium Initiative"/>
            <person name="Lucas S."/>
            <person name="Harmon-Smith M."/>
            <person name="Lail K."/>
            <person name="Tice H."/>
            <person name="Grimwood J."/>
            <person name="Bruce D."/>
            <person name="Barry K."/>
            <person name="Shu S."/>
            <person name="Lindquist E."/>
            <person name="Wang M."/>
            <person name="Pitluck S."/>
            <person name="Vogel J.P."/>
            <person name="Garvin D.F."/>
            <person name="Mockler T.C."/>
            <person name="Schmutz J."/>
            <person name="Rokhsar D."/>
            <person name="Bevan M.W."/>
        </authorList>
    </citation>
    <scope>NUCLEOTIDE SEQUENCE</scope>
    <source>
        <strain evidence="1">Bd21</strain>
    </source>
</reference>
<dbReference type="InParanoid" id="A0A0Q3FJ20"/>
<evidence type="ECO:0000313" key="2">
    <source>
        <dbReference type="EnsemblPlants" id="KQJ99647"/>
    </source>
</evidence>
<keyword evidence="3" id="KW-1185">Reference proteome</keyword>
<proteinExistence type="predicted"/>
<gene>
    <name evidence="1" type="ORF">BRADI_3g44491v3</name>
</gene>